<dbReference type="PANTHER" id="PTHR23254:SF15">
    <property type="entry name" value="POLYADENYLATE-BINDING PROTEIN-INTERACTING PROTEIN 1"/>
    <property type="match status" value="1"/>
</dbReference>
<reference evidence="3" key="1">
    <citation type="journal article" date="2017" name="Nat. Commun.">
        <title>The North American bullfrog draft genome provides insight into hormonal regulation of long noncoding RNA.</title>
        <authorList>
            <person name="Hammond S.A."/>
            <person name="Warren R.L."/>
            <person name="Vandervalk B.P."/>
            <person name="Kucuk E."/>
            <person name="Khan H."/>
            <person name="Gibb E.A."/>
            <person name="Pandoh P."/>
            <person name="Kirk H."/>
            <person name="Zhao Y."/>
            <person name="Jones M."/>
            <person name="Mungall A.J."/>
            <person name="Coope R."/>
            <person name="Pleasance S."/>
            <person name="Moore R.A."/>
            <person name="Holt R.A."/>
            <person name="Round J.M."/>
            <person name="Ohora S."/>
            <person name="Walle B.V."/>
            <person name="Veldhoen N."/>
            <person name="Helbing C.C."/>
            <person name="Birol I."/>
        </authorList>
    </citation>
    <scope>NUCLEOTIDE SEQUENCE [LARGE SCALE GENOMIC DNA]</scope>
</reference>
<dbReference type="AlphaFoldDB" id="A0A2G9QJP0"/>
<dbReference type="GO" id="GO:0006446">
    <property type="term" value="P:regulation of translational initiation"/>
    <property type="evidence" value="ECO:0007669"/>
    <property type="project" value="TreeGrafter"/>
</dbReference>
<organism evidence="2 3">
    <name type="scientific">Aquarana catesbeiana</name>
    <name type="common">American bullfrog</name>
    <name type="synonym">Rana catesbeiana</name>
    <dbReference type="NCBI Taxonomy" id="8400"/>
    <lineage>
        <taxon>Eukaryota</taxon>
        <taxon>Metazoa</taxon>
        <taxon>Chordata</taxon>
        <taxon>Craniata</taxon>
        <taxon>Vertebrata</taxon>
        <taxon>Euteleostomi</taxon>
        <taxon>Amphibia</taxon>
        <taxon>Batrachia</taxon>
        <taxon>Anura</taxon>
        <taxon>Neobatrachia</taxon>
        <taxon>Ranoidea</taxon>
        <taxon>Ranidae</taxon>
        <taxon>Aquarana</taxon>
    </lineage>
</organism>
<keyword evidence="3" id="KW-1185">Reference proteome</keyword>
<dbReference type="Gene3D" id="1.25.40.180">
    <property type="match status" value="1"/>
</dbReference>
<dbReference type="InterPro" id="IPR051367">
    <property type="entry name" value="mRNA_TranslReg/HistoneTransl"/>
</dbReference>
<evidence type="ECO:0008006" key="4">
    <source>
        <dbReference type="Google" id="ProtNLM"/>
    </source>
</evidence>
<proteinExistence type="predicted"/>
<feature type="region of interest" description="Disordered" evidence="1">
    <location>
        <begin position="1"/>
        <end position="81"/>
    </location>
</feature>
<dbReference type="OrthoDB" id="8171816at2759"/>
<accession>A0A2G9QJP0</accession>
<evidence type="ECO:0000313" key="2">
    <source>
        <dbReference type="EMBL" id="PIO15829.1"/>
    </source>
</evidence>
<dbReference type="GO" id="GO:0008494">
    <property type="term" value="F:translation activator activity"/>
    <property type="evidence" value="ECO:0007669"/>
    <property type="project" value="TreeGrafter"/>
</dbReference>
<evidence type="ECO:0000313" key="3">
    <source>
        <dbReference type="Proteomes" id="UP000228934"/>
    </source>
</evidence>
<sequence length="276" mass="31031">MSEGFDRAPGAGRSRGRGGPGFGRGRGSEQAASVPGFRNHQQSNNEDGNRASTQGRPGGAQQQEPLRPPLTSPPHISADQISQKKTSLLSQANPMAVSKTRPPESGPVFSNLSVNAAEFYPAGYSVECNNYVEENGAYSVQEMCLAEYVQDILNHLTQQPGSFEAEIYQFTELLNNVITTEESLKELVELVYQQTDQRDAASEEGRRREWRKNRGQRRQEKGEDRRKKREKKTFSIKDLCQTEFEKRDQAAKGDEATRKRFHAFVLFLGELYLNLE</sequence>
<dbReference type="PANTHER" id="PTHR23254">
    <property type="entry name" value="EIF4G DOMAIN PROTEIN"/>
    <property type="match status" value="1"/>
</dbReference>
<gene>
    <name evidence="2" type="ORF">AB205_0031100</name>
</gene>
<feature type="compositionally biased region" description="Basic and acidic residues" evidence="1">
    <location>
        <begin position="198"/>
        <end position="207"/>
    </location>
</feature>
<dbReference type="SUPFAM" id="SSF48371">
    <property type="entry name" value="ARM repeat"/>
    <property type="match status" value="1"/>
</dbReference>
<evidence type="ECO:0000256" key="1">
    <source>
        <dbReference type="SAM" id="MobiDB-lite"/>
    </source>
</evidence>
<dbReference type="EMBL" id="KV963188">
    <property type="protein sequence ID" value="PIO15829.1"/>
    <property type="molecule type" value="Genomic_DNA"/>
</dbReference>
<feature type="non-terminal residue" evidence="2">
    <location>
        <position position="276"/>
    </location>
</feature>
<feature type="region of interest" description="Disordered" evidence="1">
    <location>
        <begin position="198"/>
        <end position="230"/>
    </location>
</feature>
<feature type="compositionally biased region" description="Polar residues" evidence="1">
    <location>
        <begin position="39"/>
        <end position="64"/>
    </location>
</feature>
<dbReference type="Proteomes" id="UP000228934">
    <property type="component" value="Unassembled WGS sequence"/>
</dbReference>
<name>A0A2G9QJP0_AQUCT</name>
<protein>
    <recommendedName>
        <fullName evidence="4">MIF4G domain-containing protein</fullName>
    </recommendedName>
</protein>
<dbReference type="InterPro" id="IPR016024">
    <property type="entry name" value="ARM-type_fold"/>
</dbReference>